<dbReference type="EMBL" id="HE806318">
    <property type="protein sequence ID" value="CCH60419.1"/>
    <property type="molecule type" value="Genomic_DNA"/>
</dbReference>
<dbReference type="RefSeq" id="XP_004179938.1">
    <property type="nucleotide sequence ID" value="XM_004179890.1"/>
</dbReference>
<dbReference type="InterPro" id="IPR001138">
    <property type="entry name" value="Zn2Cys6_DnaBD"/>
</dbReference>
<dbReference type="GO" id="GO:0008270">
    <property type="term" value="F:zinc ion binding"/>
    <property type="evidence" value="ECO:0007669"/>
    <property type="project" value="InterPro"/>
</dbReference>
<dbReference type="OMA" id="WYLNESE"/>
<dbReference type="Gene3D" id="4.10.240.10">
    <property type="entry name" value="Zn(2)-C6 fungal-type DNA-binding domain"/>
    <property type="match status" value="1"/>
</dbReference>
<dbReference type="KEGG" id="tbl:TBLA_0C06230"/>
<dbReference type="Pfam" id="PF00172">
    <property type="entry name" value="Zn_clus"/>
    <property type="match status" value="1"/>
</dbReference>
<evidence type="ECO:0000313" key="3">
    <source>
        <dbReference type="EMBL" id="CCH60419.1"/>
    </source>
</evidence>
<dbReference type="CDD" id="cd00067">
    <property type="entry name" value="GAL4"/>
    <property type="match status" value="1"/>
</dbReference>
<dbReference type="GeneID" id="14495399"/>
<feature type="domain" description="Zn(2)-C6 fungal-type" evidence="2">
    <location>
        <begin position="13"/>
        <end position="43"/>
    </location>
</feature>
<organism evidence="3 4">
    <name type="scientific">Henningerozyma blattae (strain ATCC 34711 / CBS 6284 / DSM 70876 / NBRC 10599 / NRRL Y-10934 / UCD 77-7)</name>
    <name type="common">Yeast</name>
    <name type="synonym">Tetrapisispora blattae</name>
    <dbReference type="NCBI Taxonomy" id="1071380"/>
    <lineage>
        <taxon>Eukaryota</taxon>
        <taxon>Fungi</taxon>
        <taxon>Dikarya</taxon>
        <taxon>Ascomycota</taxon>
        <taxon>Saccharomycotina</taxon>
        <taxon>Saccharomycetes</taxon>
        <taxon>Saccharomycetales</taxon>
        <taxon>Saccharomycetaceae</taxon>
        <taxon>Henningerozyma</taxon>
    </lineage>
</organism>
<dbReference type="PANTHER" id="PTHR31405:SF8">
    <property type="entry name" value="TRANSCRIPTION FACTOR PDR8-RELATED"/>
    <property type="match status" value="1"/>
</dbReference>
<dbReference type="AlphaFoldDB" id="I2H217"/>
<dbReference type="OrthoDB" id="10261408at2759"/>
<dbReference type="STRING" id="1071380.I2H217"/>
<feature type="compositionally biased region" description="Low complexity" evidence="1">
    <location>
        <begin position="714"/>
        <end position="744"/>
    </location>
</feature>
<dbReference type="GO" id="GO:0000981">
    <property type="term" value="F:DNA-binding transcription factor activity, RNA polymerase II-specific"/>
    <property type="evidence" value="ECO:0007669"/>
    <property type="project" value="InterPro"/>
</dbReference>
<name>I2H217_HENB6</name>
<dbReference type="eggNOG" id="ENOG502R710">
    <property type="taxonomic scope" value="Eukaryota"/>
</dbReference>
<dbReference type="PANTHER" id="PTHR31405">
    <property type="entry name" value="TRANSCRIPTION FACTOR PDR8-RELATED"/>
    <property type="match status" value="1"/>
</dbReference>
<gene>
    <name evidence="3" type="primary">TBLA0C06230</name>
    <name evidence="3" type="ORF">TBLA_0C06230</name>
</gene>
<evidence type="ECO:0000259" key="2">
    <source>
        <dbReference type="PROSITE" id="PS50048"/>
    </source>
</evidence>
<dbReference type="PROSITE" id="PS00463">
    <property type="entry name" value="ZN2_CY6_FUNGAL_1"/>
    <property type="match status" value="1"/>
</dbReference>
<feature type="region of interest" description="Disordered" evidence="1">
    <location>
        <begin position="696"/>
        <end position="744"/>
    </location>
</feature>
<dbReference type="FunCoup" id="I2H217">
    <property type="interactions" value="93"/>
</dbReference>
<keyword evidence="4" id="KW-1185">Reference proteome</keyword>
<dbReference type="PROSITE" id="PS50048">
    <property type="entry name" value="ZN2_CY6_FUNGAL_2"/>
    <property type="match status" value="1"/>
</dbReference>
<dbReference type="Proteomes" id="UP000002866">
    <property type="component" value="Chromosome 3"/>
</dbReference>
<sequence>MNKTRKRRKIIKACVFCRKRKLKCDLTKPKCKQCSSRNLNCIYTNQYNFDLSDAELFANQPNIQLLNEIAKLKEKHQTQAQEPDKDINLQTINPYWQFKIQVFNNNTRSTFGPTSWRTAVSPPNQSFNSQYPEIWENLQPKLLKLKIQNDISLSNPELRLMQCPLVDSKNKNTSMLNELIHFLPNYYQLKLSIDSFFSKNQLMDFLKILNYKKISNDIHNYFLFDPTSNFKIKNIIIPDNGRNFYSIGIIILILIVEYYPQNQIPDIVERFLCVLTGINNNSSMNNYLEKIQFLLLKYFIDIFTSIDNSWSDNNCGNTEMVSQLIQLSLNLGLDDIDNWYKKKNDELSIDSNGNEIHLEFYKLKQIWLWVNFVDISIAFNIGRITMISNNYFNLANDNTGNSIHSRRTRILIEFLELSKNYINEINYKFTNPNLPNWQSKFIKFIDSNILPIKYYTDEESIYITDQFDTIILLPSLSMLTNMLTIEKYNGKYDKICKIKFHNTMSKFILITLKVCINVIIRSYIGKFEITSEYKSEFDLKDKLILTKTQMENKSLNIINFFISSSFQRIIAESYSLFFLRLASFERNDLLFLNNYIKHKTFNYKIINFNEDLTAVDKEEWTFMDTLKNFQTIIDHLNDSKYLDLQNCIKRSYSLNLSFAMEKIGRKLLDKGLETGVNSNIFIANLNLNLKDNSTNTSLKSQETNDNEHNMKIPNTNNATTTTTTYTSTNATTTNTTTTASSNSSIDINTIPDNSPQLISTDHQKQLQLENTNKFWSDYKEQVKALWDTDFQDLFK</sequence>
<proteinExistence type="predicted"/>
<accession>I2H217</accession>
<protein>
    <recommendedName>
        <fullName evidence="2">Zn(2)-C6 fungal-type domain-containing protein</fullName>
    </recommendedName>
</protein>
<dbReference type="InterPro" id="IPR052693">
    <property type="entry name" value="Yeast_MDR_Regulatory"/>
</dbReference>
<dbReference type="HOGENOM" id="CLU_010594_1_0_1"/>
<dbReference type="InterPro" id="IPR036864">
    <property type="entry name" value="Zn2-C6_fun-type_DNA-bd_sf"/>
</dbReference>
<dbReference type="SUPFAM" id="SSF57701">
    <property type="entry name" value="Zn2/Cys6 DNA-binding domain"/>
    <property type="match status" value="1"/>
</dbReference>
<evidence type="ECO:0000256" key="1">
    <source>
        <dbReference type="SAM" id="MobiDB-lite"/>
    </source>
</evidence>
<reference evidence="3 4" key="1">
    <citation type="journal article" date="2011" name="Proc. Natl. Acad. Sci. U.S.A.">
        <title>Evolutionary erosion of yeast sex chromosomes by mating-type switching accidents.</title>
        <authorList>
            <person name="Gordon J.L."/>
            <person name="Armisen D."/>
            <person name="Proux-Wera E."/>
            <person name="Oheigeartaigh S.S."/>
            <person name="Byrne K.P."/>
            <person name="Wolfe K.H."/>
        </authorList>
    </citation>
    <scope>NUCLEOTIDE SEQUENCE [LARGE SCALE GENOMIC DNA]</scope>
    <source>
        <strain evidence="4">ATCC 34711 / CBS 6284 / DSM 70876 / NBRC 10599 / NRRL Y-10934 / UCD 77-7</strain>
    </source>
</reference>
<dbReference type="SMART" id="SM00066">
    <property type="entry name" value="GAL4"/>
    <property type="match status" value="1"/>
</dbReference>
<dbReference type="InParanoid" id="I2H217"/>
<evidence type="ECO:0000313" key="4">
    <source>
        <dbReference type="Proteomes" id="UP000002866"/>
    </source>
</evidence>